<feature type="active site" evidence="1">
    <location>
        <position position="411"/>
    </location>
</feature>
<dbReference type="GO" id="GO:0005975">
    <property type="term" value="P:carbohydrate metabolic process"/>
    <property type="evidence" value="ECO:0007669"/>
    <property type="project" value="InterPro"/>
</dbReference>
<dbReference type="Proteomes" id="UP000085678">
    <property type="component" value="Unplaced"/>
</dbReference>
<dbReference type="GO" id="GO:0009225">
    <property type="term" value="P:nucleotide-sugar metabolic process"/>
    <property type="evidence" value="ECO:0007669"/>
    <property type="project" value="TreeGrafter"/>
</dbReference>
<dbReference type="FunCoup" id="A0A1S3J4W5">
    <property type="interactions" value="2399"/>
</dbReference>
<evidence type="ECO:0000313" key="6">
    <source>
        <dbReference type="RefSeq" id="XP_013405323.2"/>
    </source>
</evidence>
<dbReference type="InParanoid" id="A0A1S3J4W5"/>
<dbReference type="OrthoDB" id="1937899at2759"/>
<feature type="domain" description="PARG catalytic Macro" evidence="4">
    <location>
        <begin position="375"/>
        <end position="564"/>
    </location>
</feature>
<evidence type="ECO:0000256" key="2">
    <source>
        <dbReference type="PIRSR" id="PIRSR607724-2"/>
    </source>
</evidence>
<dbReference type="PANTHER" id="PTHR12837:SF15">
    <property type="entry name" value="POLY(ADP-RIBOSE) GLYCOHYDROLASE"/>
    <property type="match status" value="1"/>
</dbReference>
<evidence type="ECO:0000256" key="1">
    <source>
        <dbReference type="PIRSR" id="PIRSR607724-1"/>
    </source>
</evidence>
<organism evidence="5 6">
    <name type="scientific">Lingula anatina</name>
    <name type="common">Brachiopod</name>
    <name type="synonym">Lingula unguis</name>
    <dbReference type="NCBI Taxonomy" id="7574"/>
    <lineage>
        <taxon>Eukaryota</taxon>
        <taxon>Metazoa</taxon>
        <taxon>Spiralia</taxon>
        <taxon>Lophotrochozoa</taxon>
        <taxon>Brachiopoda</taxon>
        <taxon>Linguliformea</taxon>
        <taxon>Lingulata</taxon>
        <taxon>Lingulida</taxon>
        <taxon>Linguloidea</taxon>
        <taxon>Lingulidae</taxon>
        <taxon>Lingula</taxon>
    </lineage>
</organism>
<feature type="binding site" evidence="2">
    <location>
        <position position="450"/>
    </location>
    <ligand>
        <name>substrate</name>
    </ligand>
</feature>
<protein>
    <submittedName>
        <fullName evidence="6">Poly(ADP-ribose) glycohydrolase-like</fullName>
    </submittedName>
</protein>
<gene>
    <name evidence="6" type="primary">LOC106170125</name>
</gene>
<feature type="binding site" evidence="2">
    <location>
        <position position="395"/>
    </location>
    <ligand>
        <name>substrate</name>
    </ligand>
</feature>
<dbReference type="GO" id="GO:0005634">
    <property type="term" value="C:nucleus"/>
    <property type="evidence" value="ECO:0007669"/>
    <property type="project" value="TreeGrafter"/>
</dbReference>
<accession>A0A1S3J4W5</accession>
<dbReference type="Pfam" id="PF05028">
    <property type="entry name" value="PARG_cat_C"/>
    <property type="match status" value="1"/>
</dbReference>
<name>A0A1S3J4W5_LINAN</name>
<feature type="region of interest" description="Disordered" evidence="3">
    <location>
        <begin position="42"/>
        <end position="73"/>
    </location>
</feature>
<evidence type="ECO:0000259" key="4">
    <source>
        <dbReference type="Pfam" id="PF05028"/>
    </source>
</evidence>
<dbReference type="GO" id="GO:0006282">
    <property type="term" value="P:regulation of DNA repair"/>
    <property type="evidence" value="ECO:0007669"/>
    <property type="project" value="InterPro"/>
</dbReference>
<dbReference type="STRING" id="7574.A0A1S3J4W5"/>
<evidence type="ECO:0000313" key="5">
    <source>
        <dbReference type="Proteomes" id="UP000085678"/>
    </source>
</evidence>
<dbReference type="PANTHER" id="PTHR12837">
    <property type="entry name" value="POLY ADP-RIBOSE GLYCOHYDROLASE"/>
    <property type="match status" value="1"/>
</dbReference>
<proteinExistence type="predicted"/>
<dbReference type="GeneID" id="106170125"/>
<dbReference type="KEGG" id="lak:106170125"/>
<dbReference type="InterPro" id="IPR046372">
    <property type="entry name" value="PARG_cat_C"/>
</dbReference>
<feature type="compositionally biased region" description="Low complexity" evidence="3">
    <location>
        <begin position="111"/>
        <end position="126"/>
    </location>
</feature>
<dbReference type="GO" id="GO:1990966">
    <property type="term" value="P:ATP generation from poly-ADP-D-ribose"/>
    <property type="evidence" value="ECO:0007669"/>
    <property type="project" value="TreeGrafter"/>
</dbReference>
<feature type="compositionally biased region" description="Acidic residues" evidence="3">
    <location>
        <begin position="625"/>
        <end position="651"/>
    </location>
</feature>
<feature type="active site" evidence="1">
    <location>
        <position position="392"/>
    </location>
</feature>
<feature type="region of interest" description="Disordered" evidence="3">
    <location>
        <begin position="104"/>
        <end position="132"/>
    </location>
</feature>
<feature type="binding site" evidence="2">
    <location>
        <position position="409"/>
    </location>
    <ligand>
        <name>substrate</name>
    </ligand>
</feature>
<dbReference type="InterPro" id="IPR007724">
    <property type="entry name" value="Poly_GlycHdrlase"/>
</dbReference>
<dbReference type="RefSeq" id="XP_013405323.2">
    <property type="nucleotide sequence ID" value="XM_013549869.2"/>
</dbReference>
<dbReference type="GO" id="GO:0005737">
    <property type="term" value="C:cytoplasm"/>
    <property type="evidence" value="ECO:0007669"/>
    <property type="project" value="TreeGrafter"/>
</dbReference>
<dbReference type="GO" id="GO:0004649">
    <property type="term" value="F:poly(ADP-ribose) glycohydrolase activity"/>
    <property type="evidence" value="ECO:0007669"/>
    <property type="project" value="UniProtKB-EC"/>
</dbReference>
<feature type="compositionally biased region" description="Polar residues" evidence="3">
    <location>
        <begin position="52"/>
        <end position="67"/>
    </location>
</feature>
<evidence type="ECO:0000256" key="3">
    <source>
        <dbReference type="SAM" id="MobiDB-lite"/>
    </source>
</evidence>
<feature type="region of interest" description="Disordered" evidence="3">
    <location>
        <begin position="618"/>
        <end position="660"/>
    </location>
</feature>
<feature type="active site" evidence="1">
    <location>
        <position position="410"/>
    </location>
</feature>
<keyword evidence="5" id="KW-1185">Reference proteome</keyword>
<reference evidence="6" key="1">
    <citation type="submission" date="2025-08" db="UniProtKB">
        <authorList>
            <consortium name="RefSeq"/>
        </authorList>
    </citation>
    <scope>IDENTIFICATION</scope>
    <source>
        <tissue evidence="6">Gonads</tissue>
    </source>
</reference>
<dbReference type="AlphaFoldDB" id="A0A1S3J4W5"/>
<sequence length="660" mass="74616">MSAPPFKKLRQTSITDSFKVTEVGMGSQQQDGDRKVWKDFNFTKPDKEDLQTIPNQDHTAESSSGDISSDAMGTACEKTASVASVSPAHDAGKLEEAAFNSLGTDSTLENSQPMSPSTSKSSPGWTSEDKKSFGTDLRHFHRMPECFNKEFPKLKHDDRHHVLINPDSILGGANRVPTVLGKKKDMWDPNHVHMPCSGENLYPVDGENGRKEIRNRWDMIEMALECLTTKSELTVFDIEDTILRYNKRYEKKWDFAMLKEYEEMLLDEQKKDFVNTIKQIALLAIKLPDVCTQPIPLLKKHQDKAITISQYQAACLLANAFFCTFPKRNGKKKGSEYASYPDINFNRLYEMPHSDADGHIRMEKLKCLLNYFRRVTDKGSFGVHFAFYIKVDFANKFLGGGVLGRGCVQEEIRFLICPELIVSRLFTEELADDECLLMTGCEQYCRYMGYAETFEFVEDFHDVTPRDAWGRRCTSVVAIDALHFKGRQVNSQYRHQFVKRELDKALCGFTSVHKSQKLPAVATGNWGCGAFGGDPRLKAIIQLMAAAEAGRDVCYFTFGDTDLAQDIHKLHKYILDRHLTVGDVSKQIQDYNKKRCHLYGQHIISFILGEDVIVPNDWEIRPDDGDGDGGGDSDVNMEDDNRDSANGDDDSAGCFKETAF</sequence>